<dbReference type="Pfam" id="PF08309">
    <property type="entry name" value="LVIVD"/>
    <property type="match status" value="3"/>
</dbReference>
<reference evidence="2 3" key="1">
    <citation type="submission" date="2021-03" db="EMBL/GenBank/DDBJ databases">
        <authorList>
            <person name="Kim M.K."/>
        </authorList>
    </citation>
    <scope>NUCLEOTIDE SEQUENCE [LARGE SCALE GENOMIC DNA]</scope>
    <source>
        <strain evidence="2 3">BT442</strain>
    </source>
</reference>
<feature type="chain" id="PRO_5045717243" description="YncE family protein" evidence="1">
    <location>
        <begin position="25"/>
        <end position="210"/>
    </location>
</feature>
<dbReference type="Proteomes" id="UP000664369">
    <property type="component" value="Unassembled WGS sequence"/>
</dbReference>
<accession>A0ABS3QML6</accession>
<evidence type="ECO:0000313" key="2">
    <source>
        <dbReference type="EMBL" id="MBO2012492.1"/>
    </source>
</evidence>
<protein>
    <recommendedName>
        <fullName evidence="4">YncE family protein</fullName>
    </recommendedName>
</protein>
<keyword evidence="3" id="KW-1185">Reference proteome</keyword>
<name>A0ABS3QML6_9BACT</name>
<dbReference type="InterPro" id="IPR015943">
    <property type="entry name" value="WD40/YVTN_repeat-like_dom_sf"/>
</dbReference>
<dbReference type="PANTHER" id="PTHR47197">
    <property type="entry name" value="PROTEIN NIRF"/>
    <property type="match status" value="1"/>
</dbReference>
<dbReference type="RefSeq" id="WP_208178228.1">
    <property type="nucleotide sequence ID" value="NZ_JAGETZ010000017.1"/>
</dbReference>
<proteinExistence type="predicted"/>
<evidence type="ECO:0000313" key="3">
    <source>
        <dbReference type="Proteomes" id="UP000664369"/>
    </source>
</evidence>
<evidence type="ECO:0000256" key="1">
    <source>
        <dbReference type="SAM" id="SignalP"/>
    </source>
</evidence>
<sequence length="210" mass="20716">MLHRYLLVLLAALALLAAPRLAHAQTGKVGIGTTAPTQQLDVNGNLRVRGLSGPDTRLPVVLPDGTLGVNAPVYGTAGPVTILPTAAAGSVATGSFPYSVAVSGSTAYVVNQGSNSLQAFNVSNPASPVLLSSASTGSFPSGVTVSGSTAYVVSASGLQAFNVSNPAGPVLLSSVSTGGFPVSVAVSGSTAYVANYSGNSLQVFDVSNPA</sequence>
<dbReference type="PANTHER" id="PTHR47197:SF3">
    <property type="entry name" value="DIHYDRO-HEME D1 DEHYDROGENASE"/>
    <property type="match status" value="1"/>
</dbReference>
<keyword evidence="1" id="KW-0732">Signal</keyword>
<dbReference type="InterPro" id="IPR013211">
    <property type="entry name" value="LVIVD"/>
</dbReference>
<feature type="non-terminal residue" evidence="2">
    <location>
        <position position="210"/>
    </location>
</feature>
<dbReference type="Gene3D" id="2.130.10.10">
    <property type="entry name" value="YVTN repeat-like/Quinoprotein amine dehydrogenase"/>
    <property type="match status" value="1"/>
</dbReference>
<comment type="caution">
    <text evidence="2">The sequence shown here is derived from an EMBL/GenBank/DDBJ whole genome shotgun (WGS) entry which is preliminary data.</text>
</comment>
<dbReference type="EMBL" id="JAGETZ010000017">
    <property type="protein sequence ID" value="MBO2012492.1"/>
    <property type="molecule type" value="Genomic_DNA"/>
</dbReference>
<feature type="signal peptide" evidence="1">
    <location>
        <begin position="1"/>
        <end position="24"/>
    </location>
</feature>
<dbReference type="SUPFAM" id="SSF63825">
    <property type="entry name" value="YWTD domain"/>
    <property type="match status" value="1"/>
</dbReference>
<dbReference type="InterPro" id="IPR051200">
    <property type="entry name" value="Host-pathogen_enzymatic-act"/>
</dbReference>
<organism evidence="2 3">
    <name type="scientific">Hymenobacter negativus</name>
    <dbReference type="NCBI Taxonomy" id="2795026"/>
    <lineage>
        <taxon>Bacteria</taxon>
        <taxon>Pseudomonadati</taxon>
        <taxon>Bacteroidota</taxon>
        <taxon>Cytophagia</taxon>
        <taxon>Cytophagales</taxon>
        <taxon>Hymenobacteraceae</taxon>
        <taxon>Hymenobacter</taxon>
    </lineage>
</organism>
<evidence type="ECO:0008006" key="4">
    <source>
        <dbReference type="Google" id="ProtNLM"/>
    </source>
</evidence>
<gene>
    <name evidence="2" type="ORF">J4E00_25745</name>
</gene>